<comment type="caution">
    <text evidence="4">The sequence shown here is derived from an EMBL/GenBank/DDBJ whole genome shotgun (WGS) entry which is preliminary data.</text>
</comment>
<dbReference type="RefSeq" id="WP_114341168.1">
    <property type="nucleotide sequence ID" value="NZ_QFWQ01000003.1"/>
</dbReference>
<keyword evidence="5" id="KW-1185">Reference proteome</keyword>
<reference evidence="4 5" key="1">
    <citation type="submission" date="2018-05" db="EMBL/GenBank/DDBJ databases">
        <title>Draft genome sequence of Rhodanobacter denitrificans Yn1 isolated from gold copper mine.</title>
        <authorList>
            <person name="Yang N."/>
            <person name="Mazhar H.S."/>
            <person name="Rensing C."/>
        </authorList>
    </citation>
    <scope>NUCLEOTIDE SEQUENCE [LARGE SCALE GENOMIC DNA]</scope>
    <source>
        <strain evidence="4 5">Yn1</strain>
    </source>
</reference>
<dbReference type="OrthoDB" id="9792929at2"/>
<dbReference type="Gene3D" id="3.40.630.30">
    <property type="match status" value="1"/>
</dbReference>
<dbReference type="Proteomes" id="UP000252387">
    <property type="component" value="Unassembled WGS sequence"/>
</dbReference>
<dbReference type="GO" id="GO:0016747">
    <property type="term" value="F:acyltransferase activity, transferring groups other than amino-acyl groups"/>
    <property type="evidence" value="ECO:0007669"/>
    <property type="project" value="InterPro"/>
</dbReference>
<sequence length="149" mass="16552">MSFRIRQATLLDLDTLAPLFDGYRQFYGQPTDLSRARDFLAERFHHHESLVLLALDEHGAGLGFTQLYPLFSSVRTVRTWLLNDLFVAAPARRQGVAAALLKAAAENAHALGAASLSLSTALDNAPAQALYESLGWQRDRQFCEYSLTL</sequence>
<dbReference type="PANTHER" id="PTHR43877:SF2">
    <property type="entry name" value="AMINOALKYLPHOSPHONATE N-ACETYLTRANSFERASE-RELATED"/>
    <property type="match status" value="1"/>
</dbReference>
<name>A0A368KGP1_9GAMM</name>
<dbReference type="AlphaFoldDB" id="A0A368KGP1"/>
<evidence type="ECO:0000313" key="5">
    <source>
        <dbReference type="Proteomes" id="UP000252387"/>
    </source>
</evidence>
<dbReference type="SUPFAM" id="SSF55729">
    <property type="entry name" value="Acyl-CoA N-acyltransferases (Nat)"/>
    <property type="match status" value="1"/>
</dbReference>
<dbReference type="PANTHER" id="PTHR43877">
    <property type="entry name" value="AMINOALKYLPHOSPHONATE N-ACETYLTRANSFERASE-RELATED-RELATED"/>
    <property type="match status" value="1"/>
</dbReference>
<keyword evidence="2" id="KW-0012">Acyltransferase</keyword>
<accession>A0A368KGP1</accession>
<dbReference type="InterPro" id="IPR016181">
    <property type="entry name" value="Acyl_CoA_acyltransferase"/>
</dbReference>
<evidence type="ECO:0000259" key="3">
    <source>
        <dbReference type="PROSITE" id="PS51186"/>
    </source>
</evidence>
<dbReference type="InterPro" id="IPR050832">
    <property type="entry name" value="Bact_Acetyltransf"/>
</dbReference>
<dbReference type="InterPro" id="IPR000182">
    <property type="entry name" value="GNAT_dom"/>
</dbReference>
<evidence type="ECO:0000313" key="4">
    <source>
        <dbReference type="EMBL" id="RCS31089.1"/>
    </source>
</evidence>
<dbReference type="Pfam" id="PF00583">
    <property type="entry name" value="Acetyltransf_1"/>
    <property type="match status" value="1"/>
</dbReference>
<keyword evidence="1 4" id="KW-0808">Transferase</keyword>
<dbReference type="PROSITE" id="PS51186">
    <property type="entry name" value="GNAT"/>
    <property type="match status" value="1"/>
</dbReference>
<evidence type="ECO:0000256" key="1">
    <source>
        <dbReference type="ARBA" id="ARBA00022679"/>
    </source>
</evidence>
<gene>
    <name evidence="4" type="ORF">DEO45_04945</name>
</gene>
<protein>
    <submittedName>
        <fullName evidence="4">GNAT family N-acetyltransferase</fullName>
    </submittedName>
</protein>
<dbReference type="EMBL" id="QFWQ01000003">
    <property type="protein sequence ID" value="RCS31089.1"/>
    <property type="molecule type" value="Genomic_DNA"/>
</dbReference>
<evidence type="ECO:0000256" key="2">
    <source>
        <dbReference type="ARBA" id="ARBA00023315"/>
    </source>
</evidence>
<organism evidence="4 5">
    <name type="scientific">Rhodanobacter denitrificans</name>
    <dbReference type="NCBI Taxonomy" id="666685"/>
    <lineage>
        <taxon>Bacteria</taxon>
        <taxon>Pseudomonadati</taxon>
        <taxon>Pseudomonadota</taxon>
        <taxon>Gammaproteobacteria</taxon>
        <taxon>Lysobacterales</taxon>
        <taxon>Rhodanobacteraceae</taxon>
        <taxon>Rhodanobacter</taxon>
    </lineage>
</organism>
<feature type="domain" description="N-acetyltransferase" evidence="3">
    <location>
        <begin position="3"/>
        <end position="149"/>
    </location>
</feature>
<proteinExistence type="predicted"/>